<evidence type="ECO:0000313" key="3">
    <source>
        <dbReference type="Proteomes" id="UP001056535"/>
    </source>
</evidence>
<accession>A0ABY4YKX9</accession>
<name>A0ABY4YKX9_9MICO</name>
<evidence type="ECO:0000313" key="2">
    <source>
        <dbReference type="EMBL" id="USQ77282.1"/>
    </source>
</evidence>
<keyword evidence="1" id="KW-1133">Transmembrane helix</keyword>
<proteinExistence type="predicted"/>
<keyword evidence="1" id="KW-0472">Membrane</keyword>
<evidence type="ECO:0000256" key="1">
    <source>
        <dbReference type="SAM" id="Phobius"/>
    </source>
</evidence>
<organism evidence="2 3">
    <name type="scientific">Ornithinimicrobium cryptoxanthini</name>
    <dbReference type="NCBI Taxonomy" id="2934161"/>
    <lineage>
        <taxon>Bacteria</taxon>
        <taxon>Bacillati</taxon>
        <taxon>Actinomycetota</taxon>
        <taxon>Actinomycetes</taxon>
        <taxon>Micrococcales</taxon>
        <taxon>Ornithinimicrobiaceae</taxon>
        <taxon>Ornithinimicrobium</taxon>
    </lineage>
</organism>
<dbReference type="Proteomes" id="UP001056535">
    <property type="component" value="Chromosome"/>
</dbReference>
<reference evidence="2" key="1">
    <citation type="submission" date="2022-06" db="EMBL/GenBank/DDBJ databases">
        <title>Ornithinimicrobium JY.X270.</title>
        <authorList>
            <person name="Huang Y."/>
        </authorList>
    </citation>
    <scope>NUCLEOTIDE SEQUENCE</scope>
    <source>
        <strain evidence="2">JY.X270</strain>
    </source>
</reference>
<sequence>MSAIALHDLTAPDLMDRDFPPAPGVRSSGRGHLRLVTADDLPQTGAMRAPAGTPLTLTRRARLLMTLTVAGALVVVIAAAMGVFPAMAAGSHTVVVQPGQTLSHVAVAELPELPMDRAIVQIQLANEMNSLDVQAGTVLQIPQP</sequence>
<keyword evidence="1" id="KW-0812">Transmembrane</keyword>
<keyword evidence="3" id="KW-1185">Reference proteome</keyword>
<gene>
    <name evidence="2" type="ORF">NF557_05040</name>
</gene>
<protein>
    <submittedName>
        <fullName evidence="2">LysM peptidoglycan-binding domain-containing protein</fullName>
    </submittedName>
</protein>
<dbReference type="RefSeq" id="WP_252622251.1">
    <property type="nucleotide sequence ID" value="NZ_CP099490.1"/>
</dbReference>
<feature type="transmembrane region" description="Helical" evidence="1">
    <location>
        <begin position="63"/>
        <end position="88"/>
    </location>
</feature>
<dbReference type="EMBL" id="CP099490">
    <property type="protein sequence ID" value="USQ77282.1"/>
    <property type="molecule type" value="Genomic_DNA"/>
</dbReference>